<evidence type="ECO:0000313" key="2">
    <source>
        <dbReference type="EMBL" id="OQE02505.1"/>
    </source>
</evidence>
<reference evidence="3" key="1">
    <citation type="journal article" date="2017" name="Nat. Microbiol.">
        <title>Global analysis of biosynthetic gene clusters reveals vast potential of secondary metabolite production in Penicillium species.</title>
        <authorList>
            <person name="Nielsen J.C."/>
            <person name="Grijseels S."/>
            <person name="Prigent S."/>
            <person name="Ji B."/>
            <person name="Dainat J."/>
            <person name="Nielsen K.F."/>
            <person name="Frisvad J.C."/>
            <person name="Workman M."/>
            <person name="Nielsen J."/>
        </authorList>
    </citation>
    <scope>NUCLEOTIDE SEQUENCE [LARGE SCALE GENOMIC DNA]</scope>
    <source>
        <strain evidence="3">IBT 29525</strain>
    </source>
</reference>
<proteinExistence type="predicted"/>
<organism evidence="2 3">
    <name type="scientific">Penicillium solitum</name>
    <dbReference type="NCBI Taxonomy" id="60172"/>
    <lineage>
        <taxon>Eukaryota</taxon>
        <taxon>Fungi</taxon>
        <taxon>Dikarya</taxon>
        <taxon>Ascomycota</taxon>
        <taxon>Pezizomycotina</taxon>
        <taxon>Eurotiomycetes</taxon>
        <taxon>Eurotiomycetidae</taxon>
        <taxon>Eurotiales</taxon>
        <taxon>Aspergillaceae</taxon>
        <taxon>Penicillium</taxon>
    </lineage>
</organism>
<dbReference type="STRING" id="60172.A0A1V6RL40"/>
<dbReference type="InterPro" id="IPR024079">
    <property type="entry name" value="MetalloPept_cat_dom_sf"/>
</dbReference>
<dbReference type="Gene3D" id="3.40.390.10">
    <property type="entry name" value="Collagenase (Catalytic Domain)"/>
    <property type="match status" value="1"/>
</dbReference>
<accession>A0A1V6RL40</accession>
<dbReference type="AlphaFoldDB" id="A0A1V6RL40"/>
<dbReference type="GO" id="GO:0008237">
    <property type="term" value="F:metallopeptidase activity"/>
    <property type="evidence" value="ECO:0007669"/>
    <property type="project" value="InterPro"/>
</dbReference>
<protein>
    <submittedName>
        <fullName evidence="2">Uncharacterized protein</fullName>
    </submittedName>
</protein>
<dbReference type="Pfam" id="PF13688">
    <property type="entry name" value="Reprolysin_5"/>
    <property type="match status" value="1"/>
</dbReference>
<comment type="caution">
    <text evidence="2">The sequence shown here is derived from an EMBL/GenBank/DDBJ whole genome shotgun (WGS) entry which is preliminary data.</text>
</comment>
<feature type="compositionally biased region" description="Low complexity" evidence="1">
    <location>
        <begin position="152"/>
        <end position="166"/>
    </location>
</feature>
<name>A0A1V6RL40_9EURO</name>
<gene>
    <name evidence="2" type="ORF">PENSOL_c002G10402</name>
</gene>
<dbReference type="SUPFAM" id="SSF55486">
    <property type="entry name" value="Metalloproteases ('zincins'), catalytic domain"/>
    <property type="match status" value="1"/>
</dbReference>
<feature type="compositionally biased region" description="Basic and acidic residues" evidence="1">
    <location>
        <begin position="171"/>
        <end position="206"/>
    </location>
</feature>
<feature type="region of interest" description="Disordered" evidence="1">
    <location>
        <begin position="150"/>
        <end position="212"/>
    </location>
</feature>
<evidence type="ECO:0000256" key="1">
    <source>
        <dbReference type="SAM" id="MobiDB-lite"/>
    </source>
</evidence>
<sequence length="383" mass="42028">MASEATSLLNFAILDTPLGNVTHQSHLSVAFRASDKDRWLNFTLEPNPTIVSNSAQVTHVTTGGTSKCIKSIKGFEINALTGSVWVDGTGNGWDIVGCARIYFWKDGADLIFEGTYSVQEVIHDIRVQVAGIDNTCDSDRTFREHGEKYTYSASGSSCPSRPSQRSNNNTERCKSRPLDRSEDLKTHVTYRDVRHPSSHSKEEGKCSEPIPSPQSVYPWDLRSTIGDTVGCPSINMIASVGIATDCSYTALFNSVSDVVQNVVGMVNSASGVFERSFNITLRLSDLEISEGTCSTSEQEPRDWNMPCSNRSLLDRLDKFSIWRATRADENAFWTLITGCPGTGIGVAWVGQLCNTVYDQSRGTGANLVVGMGMGREWQVFAYP</sequence>
<dbReference type="Proteomes" id="UP000191612">
    <property type="component" value="Unassembled WGS sequence"/>
</dbReference>
<keyword evidence="3" id="KW-1185">Reference proteome</keyword>
<dbReference type="EMBL" id="MDYO01000002">
    <property type="protein sequence ID" value="OQE02505.1"/>
    <property type="molecule type" value="Genomic_DNA"/>
</dbReference>
<evidence type="ECO:0000313" key="3">
    <source>
        <dbReference type="Proteomes" id="UP000191612"/>
    </source>
</evidence>